<dbReference type="Proteomes" id="UP000030742">
    <property type="component" value="Unassembled WGS sequence"/>
</dbReference>
<protein>
    <submittedName>
        <fullName evidence="1">Uncharacterized protein</fullName>
    </submittedName>
</protein>
<gene>
    <name evidence="1" type="ORF">D910_08724</name>
</gene>
<proteinExistence type="predicted"/>
<evidence type="ECO:0000313" key="1">
    <source>
        <dbReference type="EMBL" id="ERL91392.1"/>
    </source>
</evidence>
<evidence type="ECO:0000313" key="2">
    <source>
        <dbReference type="Proteomes" id="UP000030742"/>
    </source>
</evidence>
<organism evidence="1 2">
    <name type="scientific">Dendroctonus ponderosae</name>
    <name type="common">Mountain pine beetle</name>
    <dbReference type="NCBI Taxonomy" id="77166"/>
    <lineage>
        <taxon>Eukaryota</taxon>
        <taxon>Metazoa</taxon>
        <taxon>Ecdysozoa</taxon>
        <taxon>Arthropoda</taxon>
        <taxon>Hexapoda</taxon>
        <taxon>Insecta</taxon>
        <taxon>Pterygota</taxon>
        <taxon>Neoptera</taxon>
        <taxon>Endopterygota</taxon>
        <taxon>Coleoptera</taxon>
        <taxon>Polyphaga</taxon>
        <taxon>Cucujiformia</taxon>
        <taxon>Curculionidae</taxon>
        <taxon>Scolytinae</taxon>
        <taxon>Dendroctonus</taxon>
    </lineage>
</organism>
<dbReference type="EMBL" id="KB632282">
    <property type="protein sequence ID" value="ERL91392.1"/>
    <property type="molecule type" value="Genomic_DNA"/>
</dbReference>
<feature type="non-terminal residue" evidence="1">
    <location>
        <position position="36"/>
    </location>
</feature>
<accession>U4UED1</accession>
<reference evidence="1 2" key="1">
    <citation type="journal article" date="2013" name="Genome Biol.">
        <title>Draft genome of the mountain pine beetle, Dendroctonus ponderosae Hopkins, a major forest pest.</title>
        <authorList>
            <person name="Keeling C.I."/>
            <person name="Yuen M.M."/>
            <person name="Liao N.Y."/>
            <person name="Docking T.R."/>
            <person name="Chan S.K."/>
            <person name="Taylor G.A."/>
            <person name="Palmquist D.L."/>
            <person name="Jackman S.D."/>
            <person name="Nguyen A."/>
            <person name="Li M."/>
            <person name="Henderson H."/>
            <person name="Janes J.K."/>
            <person name="Zhao Y."/>
            <person name="Pandoh P."/>
            <person name="Moore R."/>
            <person name="Sperling F.A."/>
            <person name="Huber D.P."/>
            <person name="Birol I."/>
            <person name="Jones S.J."/>
            <person name="Bohlmann J."/>
        </authorList>
    </citation>
    <scope>NUCLEOTIDE SEQUENCE</scope>
</reference>
<dbReference type="AlphaFoldDB" id="U4UED1"/>
<sequence>MYVYSLNIPYTFTEHTHVLKTTLYIGTLLYIYYNYK</sequence>
<name>U4UED1_DENPD</name>